<keyword evidence="2" id="KW-0449">Lipoprotein</keyword>
<sequence>METSEENIGIENVKEPQEVKVKKKLGVKKPPADLPESGSVLPRTPPIPGVPIGLEPFVGIDSIYIRQQRELLHLHTDIETDNHYDVYSNGQRIFVAGESTYWRNRYMGKHRPFELLIMNDRGQSSMKVEREYNCSLCFWGGNIAGSRVKVQSSYTDEVYGRVLQRSHWCCPTYDILNGADDKVMVLRSPSCKTCCSANYDVFRVTPEGEEKFGTILKSLVSQEMLVGSSNFGMEFPSDFDPTLKAVLLGAILCIDISYFEPHGASSCSVSPGYKSVICSIIILITIVVPIGYIMFLL</sequence>
<dbReference type="InterPro" id="IPR005552">
    <property type="entry name" value="Scramblase"/>
</dbReference>
<protein>
    <recommendedName>
        <fullName evidence="2">Phospholipid scramblase</fullName>
    </recommendedName>
</protein>
<dbReference type="GO" id="GO:0005886">
    <property type="term" value="C:plasma membrane"/>
    <property type="evidence" value="ECO:0007669"/>
    <property type="project" value="TreeGrafter"/>
</dbReference>
<dbReference type="AlphaFoldDB" id="A0A8J2PID5"/>
<keyword evidence="2" id="KW-0812">Transmembrane</keyword>
<keyword evidence="2" id="KW-0106">Calcium</keyword>
<evidence type="ECO:0000313" key="4">
    <source>
        <dbReference type="Proteomes" id="UP000708208"/>
    </source>
</evidence>
<comment type="function">
    <text evidence="2">May mediate accelerated ATP-independent bidirectional transbilayer migration of phospholipids upon binding calcium ions that results in a loss of phospholipid asymmetry in the plasma membrane.</text>
</comment>
<keyword evidence="4" id="KW-1185">Reference proteome</keyword>
<evidence type="ECO:0000256" key="2">
    <source>
        <dbReference type="RuleBase" id="RU363116"/>
    </source>
</evidence>
<name>A0A8J2PID5_9HEXA</name>
<keyword evidence="2" id="KW-1133">Transmembrane helix</keyword>
<gene>
    <name evidence="3" type="ORF">AFUS01_LOCUS25671</name>
</gene>
<dbReference type="PANTHER" id="PTHR23248:SF9">
    <property type="entry name" value="PHOSPHOLIPID SCRAMBLASE"/>
    <property type="match status" value="1"/>
</dbReference>
<proteinExistence type="inferred from homology"/>
<dbReference type="OrthoDB" id="10041953at2759"/>
<accession>A0A8J2PID5</accession>
<reference evidence="3" key="1">
    <citation type="submission" date="2021-06" db="EMBL/GenBank/DDBJ databases">
        <authorList>
            <person name="Hodson N. C."/>
            <person name="Mongue J. A."/>
            <person name="Jaron S. K."/>
        </authorList>
    </citation>
    <scope>NUCLEOTIDE SEQUENCE</scope>
</reference>
<dbReference type="GO" id="GO:0017128">
    <property type="term" value="F:phospholipid scramblase activity"/>
    <property type="evidence" value="ECO:0007669"/>
    <property type="project" value="InterPro"/>
</dbReference>
<keyword evidence="2" id="KW-0564">Palmitate</keyword>
<dbReference type="Proteomes" id="UP000708208">
    <property type="component" value="Unassembled WGS sequence"/>
</dbReference>
<dbReference type="PANTHER" id="PTHR23248">
    <property type="entry name" value="PHOSPHOLIPID SCRAMBLASE-RELATED"/>
    <property type="match status" value="1"/>
</dbReference>
<keyword evidence="2" id="KW-0472">Membrane</keyword>
<organism evidence="3 4">
    <name type="scientific">Allacma fusca</name>
    <dbReference type="NCBI Taxonomy" id="39272"/>
    <lineage>
        <taxon>Eukaryota</taxon>
        <taxon>Metazoa</taxon>
        <taxon>Ecdysozoa</taxon>
        <taxon>Arthropoda</taxon>
        <taxon>Hexapoda</taxon>
        <taxon>Collembola</taxon>
        <taxon>Symphypleona</taxon>
        <taxon>Sminthuridae</taxon>
        <taxon>Allacma</taxon>
    </lineage>
</organism>
<evidence type="ECO:0000256" key="1">
    <source>
        <dbReference type="ARBA" id="ARBA00005350"/>
    </source>
</evidence>
<feature type="transmembrane region" description="Helical" evidence="2">
    <location>
        <begin position="273"/>
        <end position="295"/>
    </location>
</feature>
<comment type="similarity">
    <text evidence="1 2">Belongs to the phospholipid scramblase family.</text>
</comment>
<dbReference type="Pfam" id="PF03803">
    <property type="entry name" value="Scramblase"/>
    <property type="match status" value="1"/>
</dbReference>
<comment type="caution">
    <text evidence="3">The sequence shown here is derived from an EMBL/GenBank/DDBJ whole genome shotgun (WGS) entry which is preliminary data.</text>
</comment>
<comment type="cofactor">
    <cofactor evidence="2">
        <name>Ca(2+)</name>
        <dbReference type="ChEBI" id="CHEBI:29108"/>
    </cofactor>
</comment>
<evidence type="ECO:0000313" key="3">
    <source>
        <dbReference type="EMBL" id="CAG7787154.1"/>
    </source>
</evidence>
<dbReference type="EMBL" id="CAJVCH010332515">
    <property type="protein sequence ID" value="CAG7787154.1"/>
    <property type="molecule type" value="Genomic_DNA"/>
</dbReference>